<protein>
    <submittedName>
        <fullName evidence="1">Uncharacterized protein</fullName>
    </submittedName>
</protein>
<organism evidence="1 2">
    <name type="scientific">Caldalkalibacillus uzonensis</name>
    <dbReference type="NCBI Taxonomy" id="353224"/>
    <lineage>
        <taxon>Bacteria</taxon>
        <taxon>Bacillati</taxon>
        <taxon>Bacillota</taxon>
        <taxon>Bacilli</taxon>
        <taxon>Bacillales</taxon>
        <taxon>Bacillaceae</taxon>
        <taxon>Caldalkalibacillus</taxon>
    </lineage>
</organism>
<sequence>MEKNDKEILIIDVSGYLKSLKPKYRGGCPRTFTEELRAAIIELAQIPPKTLGLPFTGG</sequence>
<dbReference type="RefSeq" id="WP_307338322.1">
    <property type="nucleotide sequence ID" value="NZ_JAUSUQ010000005.1"/>
</dbReference>
<dbReference type="EMBL" id="JAUSUQ010000005">
    <property type="protein sequence ID" value="MDQ0339021.1"/>
    <property type="molecule type" value="Genomic_DNA"/>
</dbReference>
<accession>A0ABU0CRH0</accession>
<reference evidence="1 2" key="1">
    <citation type="submission" date="2023-07" db="EMBL/GenBank/DDBJ databases">
        <title>Genomic Encyclopedia of Type Strains, Phase IV (KMG-IV): sequencing the most valuable type-strain genomes for metagenomic binning, comparative biology and taxonomic classification.</title>
        <authorList>
            <person name="Goeker M."/>
        </authorList>
    </citation>
    <scope>NUCLEOTIDE SEQUENCE [LARGE SCALE GENOMIC DNA]</scope>
    <source>
        <strain evidence="1 2">DSM 17740</strain>
    </source>
</reference>
<evidence type="ECO:0000313" key="1">
    <source>
        <dbReference type="EMBL" id="MDQ0339021.1"/>
    </source>
</evidence>
<dbReference type="Proteomes" id="UP001232445">
    <property type="component" value="Unassembled WGS sequence"/>
</dbReference>
<evidence type="ECO:0000313" key="2">
    <source>
        <dbReference type="Proteomes" id="UP001232445"/>
    </source>
</evidence>
<proteinExistence type="predicted"/>
<keyword evidence="2" id="KW-1185">Reference proteome</keyword>
<name>A0ABU0CRH0_9BACI</name>
<comment type="caution">
    <text evidence="1">The sequence shown here is derived from an EMBL/GenBank/DDBJ whole genome shotgun (WGS) entry which is preliminary data.</text>
</comment>
<gene>
    <name evidence="1" type="ORF">J2S00_001807</name>
</gene>